<evidence type="ECO:0000313" key="8">
    <source>
        <dbReference type="EMBL" id="CAD8496291.1"/>
    </source>
</evidence>
<dbReference type="EMBL" id="HBEP01024461">
    <property type="protein sequence ID" value="CAD8496291.1"/>
    <property type="molecule type" value="Transcribed_RNA"/>
</dbReference>
<feature type="binding site" evidence="5">
    <location>
        <position position="121"/>
    </location>
    <ligand>
        <name>substrate</name>
    </ligand>
</feature>
<keyword evidence="3" id="KW-0560">Oxidoreductase</keyword>
<dbReference type="PROSITE" id="PS00062">
    <property type="entry name" value="ALDOKETO_REDUCTASE_2"/>
    <property type="match status" value="1"/>
</dbReference>
<proteinExistence type="inferred from homology"/>
<dbReference type="Gene3D" id="3.20.20.100">
    <property type="entry name" value="NADP-dependent oxidoreductase domain"/>
    <property type="match status" value="1"/>
</dbReference>
<dbReference type="InterPro" id="IPR023210">
    <property type="entry name" value="NADP_OxRdtase_dom"/>
</dbReference>
<dbReference type="GO" id="GO:0016616">
    <property type="term" value="F:oxidoreductase activity, acting on the CH-OH group of donors, NAD or NADP as acceptor"/>
    <property type="evidence" value="ECO:0007669"/>
    <property type="project" value="UniProtKB-ARBA"/>
</dbReference>
<name>A0A7S0EXV7_9EUKA</name>
<dbReference type="PANTHER" id="PTHR43827:SF3">
    <property type="entry name" value="NADP-DEPENDENT OXIDOREDUCTASE DOMAIN-CONTAINING PROTEIN"/>
    <property type="match status" value="1"/>
</dbReference>
<dbReference type="CDD" id="cd19071">
    <property type="entry name" value="AKR_AKR1-5-like"/>
    <property type="match status" value="1"/>
</dbReference>
<dbReference type="InterPro" id="IPR018170">
    <property type="entry name" value="Aldo/ket_reductase_CS"/>
</dbReference>
<reference evidence="8" key="1">
    <citation type="submission" date="2021-01" db="EMBL/GenBank/DDBJ databases">
        <authorList>
            <person name="Corre E."/>
            <person name="Pelletier E."/>
            <person name="Niang G."/>
            <person name="Scheremetjew M."/>
            <person name="Finn R."/>
            <person name="Kale V."/>
            <person name="Holt S."/>
            <person name="Cochrane G."/>
            <person name="Meng A."/>
            <person name="Brown T."/>
            <person name="Cohen L."/>
        </authorList>
    </citation>
    <scope>NUCLEOTIDE SEQUENCE</scope>
    <source>
        <strain evidence="8">CCMP1374</strain>
    </source>
</reference>
<evidence type="ECO:0000256" key="4">
    <source>
        <dbReference type="PIRSR" id="PIRSR000097-1"/>
    </source>
</evidence>
<evidence type="ECO:0000256" key="3">
    <source>
        <dbReference type="ARBA" id="ARBA00023002"/>
    </source>
</evidence>
<feature type="site" description="Lowers pKa of active site Tyr" evidence="6">
    <location>
        <position position="85"/>
    </location>
</feature>
<feature type="active site" description="Proton donor" evidence="4">
    <location>
        <position position="62"/>
    </location>
</feature>
<accession>A0A7S0EXV7</accession>
<dbReference type="InterPro" id="IPR036812">
    <property type="entry name" value="NAD(P)_OxRdtase_dom_sf"/>
</dbReference>
<evidence type="ECO:0000256" key="2">
    <source>
        <dbReference type="ARBA" id="ARBA00022857"/>
    </source>
</evidence>
<dbReference type="PANTHER" id="PTHR43827">
    <property type="entry name" value="2,5-DIKETO-D-GLUCONIC ACID REDUCTASE"/>
    <property type="match status" value="1"/>
</dbReference>
<gene>
    <name evidence="8" type="ORF">PANT1444_LOCUS13858</name>
</gene>
<dbReference type="SUPFAM" id="SSF51430">
    <property type="entry name" value="NAD(P)-linked oxidoreductase"/>
    <property type="match status" value="1"/>
</dbReference>
<evidence type="ECO:0000256" key="6">
    <source>
        <dbReference type="PIRSR" id="PIRSR000097-3"/>
    </source>
</evidence>
<evidence type="ECO:0000256" key="5">
    <source>
        <dbReference type="PIRSR" id="PIRSR000097-2"/>
    </source>
</evidence>
<sequence>MLLMQAALVAAVAAVPTVEIAPGVHMPMLSLGTWQYNSSLAESVVNLGLKLGFTHIDTANNYKNQDGVGRALASHLRDSYFLTTKVPPQALASKAYAGTTKDLDANMQLLGLDQVDLVLLHFPPMTQSCAAMQEAWRAMEDFLAAKRTRAIGVSNYCQSTIDCLLAKARVVPAVNQVMWHVGMGPDPIGLRSYCALKNITLQAYSPLGDGSSELITGDLVSGIGSSHNKSGAQVSLRWVAQHGVPVSTKATDPKYLAQDLDIFGWSLSDAELTKLDAATTPAGKPSFICSKESAVVVEQA</sequence>
<organism evidence="8">
    <name type="scientific">Phaeocystis antarctica</name>
    <dbReference type="NCBI Taxonomy" id="33657"/>
    <lineage>
        <taxon>Eukaryota</taxon>
        <taxon>Haptista</taxon>
        <taxon>Haptophyta</taxon>
        <taxon>Prymnesiophyceae</taxon>
        <taxon>Phaeocystales</taxon>
        <taxon>Phaeocystaceae</taxon>
        <taxon>Phaeocystis</taxon>
    </lineage>
</organism>
<comment type="similarity">
    <text evidence="1">Belongs to the aldo/keto reductase family.</text>
</comment>
<dbReference type="PRINTS" id="PR00069">
    <property type="entry name" value="ALDKETRDTASE"/>
</dbReference>
<feature type="domain" description="NADP-dependent oxidoreductase" evidence="7">
    <location>
        <begin position="29"/>
        <end position="278"/>
    </location>
</feature>
<protein>
    <recommendedName>
        <fullName evidence="7">NADP-dependent oxidoreductase domain-containing protein</fullName>
    </recommendedName>
</protein>
<keyword evidence="2" id="KW-0521">NADP</keyword>
<evidence type="ECO:0000259" key="7">
    <source>
        <dbReference type="Pfam" id="PF00248"/>
    </source>
</evidence>
<dbReference type="AlphaFoldDB" id="A0A7S0EXV7"/>
<dbReference type="InterPro" id="IPR020471">
    <property type="entry name" value="AKR"/>
</dbReference>
<evidence type="ECO:0000256" key="1">
    <source>
        <dbReference type="ARBA" id="ARBA00007905"/>
    </source>
</evidence>
<dbReference type="Pfam" id="PF00248">
    <property type="entry name" value="Aldo_ket_red"/>
    <property type="match status" value="1"/>
</dbReference>
<dbReference type="PIRSF" id="PIRSF000097">
    <property type="entry name" value="AKR"/>
    <property type="match status" value="1"/>
</dbReference>